<feature type="domain" description="Trimeric autotransporter adhesin YadA-like stalk" evidence="13">
    <location>
        <begin position="2515"/>
        <end position="2554"/>
    </location>
</feature>
<dbReference type="Pfam" id="PF05658">
    <property type="entry name" value="YadA_head"/>
    <property type="match status" value="8"/>
</dbReference>
<evidence type="ECO:0000256" key="5">
    <source>
        <dbReference type="ARBA" id="ARBA00022452"/>
    </source>
</evidence>
<feature type="domain" description="Trimeric autotransporter adhesin YadA-like head" evidence="12">
    <location>
        <begin position="3018"/>
        <end position="3043"/>
    </location>
</feature>
<dbReference type="Pfam" id="PF03895">
    <property type="entry name" value="YadA_anchor"/>
    <property type="match status" value="1"/>
</dbReference>
<feature type="domain" description="Trimeric autotransporter adhesin YadA-like head" evidence="12">
    <location>
        <begin position="169"/>
        <end position="197"/>
    </location>
</feature>
<dbReference type="Gene3D" id="1.20.5.170">
    <property type="match status" value="2"/>
</dbReference>
<evidence type="ECO:0000256" key="10">
    <source>
        <dbReference type="ARBA" id="ARBA00023237"/>
    </source>
</evidence>
<evidence type="ECO:0000259" key="12">
    <source>
        <dbReference type="Pfam" id="PF05658"/>
    </source>
</evidence>
<organism evidence="15 16">
    <name type="scientific">Moraxella canis</name>
    <dbReference type="NCBI Taxonomy" id="90239"/>
    <lineage>
        <taxon>Bacteria</taxon>
        <taxon>Pseudomonadati</taxon>
        <taxon>Pseudomonadota</taxon>
        <taxon>Gammaproteobacteria</taxon>
        <taxon>Moraxellales</taxon>
        <taxon>Moraxellaceae</taxon>
        <taxon>Moraxella</taxon>
    </lineage>
</organism>
<gene>
    <name evidence="15" type="ORF">U0021_03450</name>
</gene>
<keyword evidence="4" id="KW-0813">Transport</keyword>
<keyword evidence="9" id="KW-0472">Membrane</keyword>
<dbReference type="Gene3D" id="3.30.1300.30">
    <property type="entry name" value="GSPII I/J protein-like"/>
    <property type="match status" value="1"/>
</dbReference>
<dbReference type="Gene3D" id="6.10.250.2040">
    <property type="match status" value="3"/>
</dbReference>
<sequence>MNKLYRVIYNRSTQTFQAVCEYARAQGKGSQTAVGSEGSSDHIESVQGAYGLLKFSLIMSGIILSSHAVAATGNQPPVADANPAANRCYYDTATKSVVCGDTTTQTQGQNTIAIGTEAGFGLSDKGTANGGAGGVHFVNGTTNALQNIQEPIIATNTNIAIGQNASKNATGQRNTAIGQNAGVQHYGEDSVAIGTNANNFAAAKNTNDSTLAVGDTYRARRTVAIGNNAMTYGEESIAIGNGASTKQVSYDNGAKYTTAENAIAVGENARAAGNSAIAQGANSTAQGNRDIVIGVGARAEINPVSASARTNGIAIGYSAHVGHLTGDNTMAIGNNAKVIHAGNNKMAIGPDAISAGTISSAVGVNAIALGDTTSAYGSYTQTSAGFDSAAIGASSVTGLTGNNMAAIGSGAITNNKGATAIGSGNMSFGANSTVIGATGGGDAARMAHALSDANMNDTKFSIVGGQRNTAIGNANLIGSTSHDNFVLGNQVKVGASSATVKQTTQTVTGADGSVNLAVYTPTFTNTKSVNRAVAIGQAASVADNDTIAIGTGAVAGDKNQPGSVGVNAIALGNKAQATRINTLAQGTSAVASGNHAIAIGTGAKAPYASTVVIGDGAKVNRPGPGHWDMDYSVVIGRNATVFTGKGSTGDKADGPAMGGATAVGHDAETAYSGSVALGAAKAKAINSIAIGAQSGRHPTEPGYPYGFFGATTEAEGSLALGNGALVKTSASVGAQALGRGAIAQGRGAQSYGQNAQVYGNSSIAIGGASDISVGGFIPGGAAAQVGVEKNMANNAIAIGISEVGGGAHYSVSVGSHNTISGTHSSVVGNNNHVTSANTYVLGSGINTTGTGNQLTRLGNTVANSVYLGDDSTVTAGRGSVNDQGQGTLFNAIKDSNQVGATTTAGATGVVNNATVNGQVYGNFAGATAVGGVSVGASGSERRIQNVAAGEISSTSTDAINGSQLYMVTQGTLNQMPVVYTDAEGKRVYKQPDGTFSYANGDTIDPADVIASLNNGNGSTIAPTNLANVAGNLTPTYNVGDYRVAPDGTLDTQTPAFDATTHMAAPDTVANIYNNAATVGDVLNSGFNLQNNGEARDFVKAYDTVNFVDGTNTEAVVTTDADGKVSSVTYNLSKDITVNSVTAGNTTINTNGITINNPGSNNVSLTNAGLNNGGNKITNVKAGTKGTDAVNLNQLNTVKKNLEKKMESFTVGADINGQAEGITINKDNARFDIVGAEDGQISTAVDGNKITISAVTSAITTNANGVANATTPASLATAGDIATAINKSGFNIVGAGNNAGDAFANELINPGDTVTLEAGKNLTVAQTNGQFVFATKDEVEFASVITKDAAGNTTSLDGSGIVSEDTSGNVTIHTAQGSSVITADGDITTVRGQGVTITPTDGQTVSLTTTGLNNGNNKITNIAEGTADTDAVNVSQLKAAQTVVEGNQGVTVTAGTPDSATGATTYTVKAKTDGTTVKVDDDGNIAAITSAITTNDDGVAEAENGDALVTAQTVSTAINQSGFKLAAGGVEGSELIRAGETATFNAGDNLTVSREGGTITYQTKKDVTFNNVQLGDNGPTISSNAGNLTVANNQGTPVKITGLAEGTDANDAVNFSQLTKAQNAATTKVAGDQGVRIENTKNDDGSTTYTIAAKTDNVTTTVNDDGNIAAITSAITTNDDGVAEAENGDALVTAQTVSTAINQSGFKLAAGGVEGSELIRAGETATFNAGDNLTVSREGGTITYQTKKDVTFNNVQLGDNGPTISSNAGNLTVANNQGTPVKITGLAEGTDANDAVNFSQLTKAQNAATTKVAGDQGVRIENTKNDDGSTTYTIAAKTDNVTTTVNDDGNIAAITSAITTNDDGVAEAENGDALVTAQTVSTAINQSGFKLAAGGVEGSELIRAGETATFNAGDNLTVSREGGTITYQTKKDVTFNNVQLGDNGPTISSNAGNLTVANNQGTPVKITGLAEGTDANDAVNFSQLTKAQNAATTKVAGDQGVRIENTKNDDGSTTYTIAAKTDNVTTTVNDDGNIAAITSAITTNDDGVAEAENGDALVTAQTVSTAINQSGFKLAAGGVEGSELIRAGETATFNAGDNLTVSREGGTITYQTKKDVTFNNVQLGDNGPTISSNEAGNITVANTQGNPVKITGLAEGTDANDAVNVSQLTKAQNAATTKVAGDQGVRIENTKNDDGSTTYTIAAKTDNVTTTVNEAGNIAAITSAITTDDNGVAAAANGDALVTAQTVSTAINQSGFKLAAEGVEGSELIRAGETATFNAGDNLTVSRDGSTITYQTKKDVNFNNVQLGDNGPTISSNEAGNITVANNQGTPVKITGLAEGTDANDAVNFSQLTKAQNAATTKVAGDQGVRIENTKNDDGSTTYTIAAKTDNVTTTVNEAGNIAAITSAITTDDNGVAAAANGDALVTAQTVSTAINQSGFKLAAEGVEGSELIRAGETATFNAGDNLTVSREGGTITYQTKKDVTFNNVQLGDNGPTISSNAGNLTVANNQGTPVKITGLAEGTDANDAVNFSQLTKAQNAATTKVEAGSNIVVKTHKNADGSTKYTVSTADNLTVDSVKTGDTVLNNDGIKVGDKVALTNTGLKVGDVSVSSTGINAGGNKVTGVAKGDITQNSTDAVNGSQLYAVQQAANAAKTEIKAGENITVHSSTGQNNQTIYTVNAKDTSASVTAGSDAVTVTKSASARVGTADVTDYKVDLSQATKNDIAKGVEAKNIVDNKGLTFNGDSGTTGIKKLGDSVAIKGDDNITTKADANGLQVTLNKEVAVDTVTTGNTVIGSSGITIKSPTQDNPNNTVALTQSGLNNGGQRITNVAPGVDATDAVNVNQLNEIKKIVTGGNAGTNITTQQAITGNAPPGTVITTFTNPDGSTTTTTETNQTVVVSTDKGGKDYYLTTYNVEGQNTYVTNDVIQAIGKMNEQGIKFFHTNDGEVKPAIQGSNNVDSSASGKFATAVGYQTVADGDNAVAMGNTYVSDKKIEGAQVTEIADGNGEKRYAQVTKATGKNAIALGTGSQALAENTIAIGTGNVVTGKNSGAIGDPSIVTGNNSYAVGNNNTISSDDTFVVGNEVKQTLANSVVLGSQSAAVEVNTATKKQGTYTYAGINDANVSGVEDVVGVVSVGAEGQTRQIQNVAAGVVSANSTDAINGSQLYDTHQAIGQLANQTVSLGNQLNHRINDVADDANAGVSSAMAMAALPQAYIPGKSMLTGGIASYNGEGAVAVGLSKLSDNGRWVLKVSGTADTQGNAGGAVGAGFHF</sequence>
<feature type="domain" description="Trimeric autotransporter adhesin YadA-like C-terminal membrane anchor" evidence="11">
    <location>
        <begin position="3213"/>
        <end position="3273"/>
    </location>
</feature>
<feature type="domain" description="Trimeric autotransporter adhesin YadA-like head" evidence="12">
    <location>
        <begin position="258"/>
        <end position="283"/>
    </location>
</feature>
<protein>
    <submittedName>
        <fullName evidence="15">YadA-like family protein</fullName>
    </submittedName>
</protein>
<feature type="domain" description="Trimeric autotransporter adhesin YadA-like stalk" evidence="13">
    <location>
        <begin position="1598"/>
        <end position="1628"/>
    </location>
</feature>
<evidence type="ECO:0000259" key="13">
    <source>
        <dbReference type="Pfam" id="PF05662"/>
    </source>
</evidence>
<feature type="domain" description="Trimeric autotransporter adhesin YadA-like head" evidence="12">
    <location>
        <begin position="531"/>
        <end position="553"/>
    </location>
</feature>
<accession>A0ABZ0X093</accession>
<feature type="domain" description="Trimeric autotransporter adhesin YadA-like stalk" evidence="13">
    <location>
        <begin position="1175"/>
        <end position="1206"/>
    </location>
</feature>
<feature type="domain" description="Trimeric autotransporter adhesin YadA-like stalk" evidence="13">
    <location>
        <begin position="2827"/>
        <end position="2866"/>
    </location>
</feature>
<evidence type="ECO:0000256" key="8">
    <source>
        <dbReference type="ARBA" id="ARBA00022927"/>
    </source>
</evidence>
<dbReference type="Gene3D" id="6.10.250.2120">
    <property type="match status" value="1"/>
</dbReference>
<dbReference type="Gene3D" id="2.20.70.140">
    <property type="match status" value="4"/>
</dbReference>
<dbReference type="InterPro" id="IPR024973">
    <property type="entry name" value="ESPR"/>
</dbReference>
<dbReference type="InterPro" id="IPR005594">
    <property type="entry name" value="YadA_C"/>
</dbReference>
<dbReference type="Gene3D" id="3.90.1780.10">
    <property type="entry name" value="Trimeric adhesin"/>
    <property type="match status" value="6"/>
</dbReference>
<proteinExistence type="inferred from homology"/>
<feature type="domain" description="Trimeric autotransporter adhesin YadA-like stalk" evidence="13">
    <location>
        <begin position="942"/>
        <end position="972"/>
    </location>
</feature>
<feature type="domain" description="Trimeric autotransporter adhesin YadA-like stalk" evidence="13">
    <location>
        <begin position="1417"/>
        <end position="1448"/>
    </location>
</feature>
<evidence type="ECO:0000313" key="15">
    <source>
        <dbReference type="EMBL" id="WQE04658.1"/>
    </source>
</evidence>
<dbReference type="Proteomes" id="UP001324384">
    <property type="component" value="Chromosome"/>
</dbReference>
<feature type="domain" description="Trimeric autotransporter adhesin YadA-like head" evidence="12">
    <location>
        <begin position="222"/>
        <end position="243"/>
    </location>
</feature>
<keyword evidence="16" id="KW-1185">Reference proteome</keyword>
<dbReference type="EMBL" id="CP139961">
    <property type="protein sequence ID" value="WQE04658.1"/>
    <property type="molecule type" value="Genomic_DNA"/>
</dbReference>
<evidence type="ECO:0000256" key="9">
    <source>
        <dbReference type="ARBA" id="ARBA00023136"/>
    </source>
</evidence>
<evidence type="ECO:0000259" key="14">
    <source>
        <dbReference type="Pfam" id="PF13018"/>
    </source>
</evidence>
<dbReference type="Gene3D" id="6.20.50.100">
    <property type="match status" value="2"/>
</dbReference>
<evidence type="ECO:0000259" key="11">
    <source>
        <dbReference type="Pfam" id="PF03895"/>
    </source>
</evidence>
<comment type="subcellular location">
    <subcellularLocation>
        <location evidence="2">Cell outer membrane</location>
    </subcellularLocation>
    <subcellularLocation>
        <location evidence="1">Cell surface</location>
    </subcellularLocation>
</comment>
<dbReference type="RefSeq" id="WP_327037549.1">
    <property type="nucleotide sequence ID" value="NZ_CP139961.1"/>
</dbReference>
<dbReference type="SUPFAM" id="SSF101967">
    <property type="entry name" value="Adhesin YadA, collagen-binding domain"/>
    <property type="match status" value="6"/>
</dbReference>
<feature type="domain" description="Trimeric autotransporter adhesin YadA-like stalk" evidence="13">
    <location>
        <begin position="2621"/>
        <end position="2658"/>
    </location>
</feature>
<reference evidence="15 16" key="1">
    <citation type="submission" date="2023-12" db="EMBL/GenBank/DDBJ databases">
        <title>Genome sequencing and assembly of bacterial species from a model synthetic community.</title>
        <authorList>
            <person name="Hogle S.L."/>
        </authorList>
    </citation>
    <scope>NUCLEOTIDE SEQUENCE [LARGE SCALE GENOMIC DNA]</scope>
    <source>
        <strain evidence="15 16">HAMBI_2792</strain>
    </source>
</reference>
<feature type="domain" description="ESPR" evidence="14">
    <location>
        <begin position="1"/>
        <end position="37"/>
    </location>
</feature>
<dbReference type="Pfam" id="PF13018">
    <property type="entry name" value="ESPR"/>
    <property type="match status" value="1"/>
</dbReference>
<comment type="similarity">
    <text evidence="3">Belongs to the autotransporter-2 (AT-2) (TC 1.B.40) family.</text>
</comment>
<dbReference type="InterPro" id="IPR008635">
    <property type="entry name" value="Coiled_stalk_dom"/>
</dbReference>
<feature type="domain" description="Trimeric autotransporter adhesin YadA-like stalk" evidence="13">
    <location>
        <begin position="1781"/>
        <end position="1811"/>
    </location>
</feature>
<dbReference type="Gene3D" id="2.150.10.10">
    <property type="entry name" value="Serralysin-like metalloprotease, C-terminal"/>
    <property type="match status" value="6"/>
</dbReference>
<dbReference type="InterPro" id="IPR011049">
    <property type="entry name" value="Serralysin-like_metalloprot_C"/>
</dbReference>
<dbReference type="CDD" id="cd12820">
    <property type="entry name" value="LbR_YadA-like"/>
    <property type="match status" value="1"/>
</dbReference>
<feature type="domain" description="Trimeric autotransporter adhesin YadA-like stalk" evidence="13">
    <location>
        <begin position="1964"/>
        <end position="1994"/>
    </location>
</feature>
<evidence type="ECO:0000256" key="1">
    <source>
        <dbReference type="ARBA" id="ARBA00004241"/>
    </source>
</evidence>
<keyword evidence="10" id="KW-0998">Cell outer membrane</keyword>
<dbReference type="InterPro" id="IPR037174">
    <property type="entry name" value="Trimeric_adhesin"/>
</dbReference>
<feature type="domain" description="Trimeric autotransporter adhesin YadA-like stalk" evidence="13">
    <location>
        <begin position="2148"/>
        <end position="2178"/>
    </location>
</feature>
<evidence type="ECO:0000256" key="6">
    <source>
        <dbReference type="ARBA" id="ARBA00022692"/>
    </source>
</evidence>
<dbReference type="SUPFAM" id="SSF54523">
    <property type="entry name" value="Pili subunits"/>
    <property type="match status" value="1"/>
</dbReference>
<evidence type="ECO:0000256" key="4">
    <source>
        <dbReference type="ARBA" id="ARBA00022448"/>
    </source>
</evidence>
<dbReference type="InterPro" id="IPR008640">
    <property type="entry name" value="Adhesin_Head_dom"/>
</dbReference>
<evidence type="ECO:0000256" key="3">
    <source>
        <dbReference type="ARBA" id="ARBA00005848"/>
    </source>
</evidence>
<feature type="domain" description="Trimeric autotransporter adhesin YadA-like stalk" evidence="13">
    <location>
        <begin position="2332"/>
        <end position="2362"/>
    </location>
</feature>
<dbReference type="Pfam" id="PF05662">
    <property type="entry name" value="YadA_stalk"/>
    <property type="match status" value="12"/>
</dbReference>
<feature type="domain" description="Trimeric autotransporter adhesin YadA-like head" evidence="12">
    <location>
        <begin position="310"/>
        <end position="336"/>
    </location>
</feature>
<keyword evidence="7" id="KW-0732">Signal</keyword>
<feature type="domain" description="Trimeric autotransporter adhesin YadA-like head" evidence="12">
    <location>
        <begin position="581"/>
        <end position="603"/>
    </location>
</feature>
<keyword evidence="6" id="KW-0812">Transmembrane</keyword>
<dbReference type="InterPro" id="IPR045584">
    <property type="entry name" value="Pilin-like"/>
</dbReference>
<evidence type="ECO:0000313" key="16">
    <source>
        <dbReference type="Proteomes" id="UP001324384"/>
    </source>
</evidence>
<feature type="domain" description="Trimeric autotransporter adhesin YadA-like stalk" evidence="13">
    <location>
        <begin position="3145"/>
        <end position="3188"/>
    </location>
</feature>
<evidence type="ECO:0000256" key="7">
    <source>
        <dbReference type="ARBA" id="ARBA00022729"/>
    </source>
</evidence>
<keyword evidence="5" id="KW-1134">Transmembrane beta strand</keyword>
<feature type="domain" description="Trimeric autotransporter adhesin YadA-like head" evidence="12">
    <location>
        <begin position="2963"/>
        <end position="2987"/>
    </location>
</feature>
<keyword evidence="8" id="KW-0653">Protein transport</keyword>
<name>A0ABZ0X093_9GAMM</name>
<evidence type="ECO:0000256" key="2">
    <source>
        <dbReference type="ARBA" id="ARBA00004442"/>
    </source>
</evidence>